<protein>
    <submittedName>
        <fullName evidence="2">Acetyltransferase (GNAT) family protein</fullName>
    </submittedName>
</protein>
<proteinExistence type="predicted"/>
<evidence type="ECO:0000313" key="2">
    <source>
        <dbReference type="EMBL" id="RAK13280.1"/>
    </source>
</evidence>
<dbReference type="SUPFAM" id="SSF55729">
    <property type="entry name" value="Acyl-CoA N-acyltransferases (Nat)"/>
    <property type="match status" value="1"/>
</dbReference>
<sequence length="298" mass="33005">MQIMESLVLPLTQSPQYARTLKALGLGVRCGFTGPEHDPDMRWLVQSRRLPVIGQVDLMSRGPVSHDPTPPETWLRLARAQRARPLILNAAQQNALSLRAAGFWPLMTPATLAILPLAPPDQMRAAMLQKWRNRLNRSARADLRLTRHALTGDHWIMRAEVLQARTRHYRTLPPALIAAFARENPGHALVWEARHNGVAVAAIAVLRHGPMATWQMGVSLPEGRRLNAMNALLWKAMTYLSARGHSQLDLGIVNSDDSPGLMHFKLGTGARLHRLGGTWLHLGALAPIARRLPGRLAA</sequence>
<evidence type="ECO:0000259" key="1">
    <source>
        <dbReference type="Pfam" id="PF13480"/>
    </source>
</evidence>
<feature type="domain" description="BioF2-like acetyltransferase" evidence="1">
    <location>
        <begin position="144"/>
        <end position="254"/>
    </location>
</feature>
<dbReference type="PANTHER" id="PTHR36174">
    <property type="entry name" value="LIPID II:GLYCINE GLYCYLTRANSFERASE"/>
    <property type="match status" value="1"/>
</dbReference>
<evidence type="ECO:0000313" key="3">
    <source>
        <dbReference type="Proteomes" id="UP000249165"/>
    </source>
</evidence>
<dbReference type="InterPro" id="IPR016181">
    <property type="entry name" value="Acyl_CoA_acyltransferase"/>
</dbReference>
<dbReference type="Gene3D" id="3.40.630.30">
    <property type="match status" value="1"/>
</dbReference>
<dbReference type="GO" id="GO:0016740">
    <property type="term" value="F:transferase activity"/>
    <property type="evidence" value="ECO:0007669"/>
    <property type="project" value="UniProtKB-KW"/>
</dbReference>
<dbReference type="OrthoDB" id="341858at2"/>
<name>A0A327XX12_9RHOB</name>
<dbReference type="Proteomes" id="UP000249165">
    <property type="component" value="Unassembled WGS sequence"/>
</dbReference>
<reference evidence="2 3" key="1">
    <citation type="submission" date="2018-06" db="EMBL/GenBank/DDBJ databases">
        <title>Genomic Encyclopedia of Archaeal and Bacterial Type Strains, Phase II (KMG-II): from individual species to whole genera.</title>
        <authorList>
            <person name="Goeker M."/>
        </authorList>
    </citation>
    <scope>NUCLEOTIDE SEQUENCE [LARGE SCALE GENOMIC DNA]</scope>
    <source>
        <strain evidence="2 3">DSM 22011</strain>
    </source>
</reference>
<gene>
    <name evidence="2" type="ORF">ATI53_103725</name>
</gene>
<keyword evidence="3" id="KW-1185">Reference proteome</keyword>
<dbReference type="AlphaFoldDB" id="A0A327XX12"/>
<comment type="caution">
    <text evidence="2">The sequence shown here is derived from an EMBL/GenBank/DDBJ whole genome shotgun (WGS) entry which is preliminary data.</text>
</comment>
<dbReference type="InterPro" id="IPR038740">
    <property type="entry name" value="BioF2-like_GNAT_dom"/>
</dbReference>
<keyword evidence="2" id="KW-0808">Transferase</keyword>
<dbReference type="EMBL" id="QLMG01000037">
    <property type="protein sequence ID" value="RAK13280.1"/>
    <property type="molecule type" value="Genomic_DNA"/>
</dbReference>
<dbReference type="Pfam" id="PF13480">
    <property type="entry name" value="Acetyltransf_6"/>
    <property type="match status" value="1"/>
</dbReference>
<dbReference type="PANTHER" id="PTHR36174:SF1">
    <property type="entry name" value="LIPID II:GLYCINE GLYCYLTRANSFERASE"/>
    <property type="match status" value="1"/>
</dbReference>
<dbReference type="InterPro" id="IPR050644">
    <property type="entry name" value="PG_Glycine_Bridge_Synth"/>
</dbReference>
<organism evidence="2 3">
    <name type="scientific">Salipiger aestuarii</name>
    <dbReference type="NCBI Taxonomy" id="568098"/>
    <lineage>
        <taxon>Bacteria</taxon>
        <taxon>Pseudomonadati</taxon>
        <taxon>Pseudomonadota</taxon>
        <taxon>Alphaproteobacteria</taxon>
        <taxon>Rhodobacterales</taxon>
        <taxon>Roseobacteraceae</taxon>
        <taxon>Salipiger</taxon>
    </lineage>
</organism>
<dbReference type="RefSeq" id="WP_111550903.1">
    <property type="nucleotide sequence ID" value="NZ_LIQE01000037.1"/>
</dbReference>
<accession>A0A327XX12</accession>